<dbReference type="Pfam" id="PF01381">
    <property type="entry name" value="HTH_3"/>
    <property type="match status" value="1"/>
</dbReference>
<sequence length="107" mass="12300">MNELNIGEQLRSLRKSLNLTTQEVANRVNISQSYISRFENNRSVPDVDMLAKILNALGTDLATFFSYSEDNQKIPEDLAQLIEMSKQLTPEERIKLTEFLTVLKRNP</sequence>
<dbReference type="RefSeq" id="WP_100359157.1">
    <property type="nucleotide sequence ID" value="NZ_CP045915.1"/>
</dbReference>
<dbReference type="Gene3D" id="1.10.260.40">
    <property type="entry name" value="lambda repressor-like DNA-binding domains"/>
    <property type="match status" value="1"/>
</dbReference>
<dbReference type="Proteomes" id="UP000339690">
    <property type="component" value="Chromosome"/>
</dbReference>
<dbReference type="EMBL" id="CP045915">
    <property type="protein sequence ID" value="QGH36099.1"/>
    <property type="molecule type" value="Genomic_DNA"/>
</dbReference>
<dbReference type="SUPFAM" id="SSF47413">
    <property type="entry name" value="lambda repressor-like DNA-binding domains"/>
    <property type="match status" value="1"/>
</dbReference>
<dbReference type="GO" id="GO:0003677">
    <property type="term" value="F:DNA binding"/>
    <property type="evidence" value="ECO:0007669"/>
    <property type="project" value="UniProtKB-KW"/>
</dbReference>
<keyword evidence="1" id="KW-0238">DNA-binding</keyword>
<accession>A0A5Q2TMB6</accession>
<dbReference type="PROSITE" id="PS50943">
    <property type="entry name" value="HTH_CROC1"/>
    <property type="match status" value="1"/>
</dbReference>
<proteinExistence type="predicted"/>
<dbReference type="SMART" id="SM00530">
    <property type="entry name" value="HTH_XRE"/>
    <property type="match status" value="1"/>
</dbReference>
<dbReference type="CDD" id="cd00093">
    <property type="entry name" value="HTH_XRE"/>
    <property type="match status" value="1"/>
</dbReference>
<keyword evidence="4" id="KW-1185">Reference proteome</keyword>
<evidence type="ECO:0000313" key="3">
    <source>
        <dbReference type="EMBL" id="QGH36099.1"/>
    </source>
</evidence>
<dbReference type="PANTHER" id="PTHR46797:SF2">
    <property type="entry name" value="TRANSCRIPTIONAL REGULATOR"/>
    <property type="match status" value="1"/>
</dbReference>
<evidence type="ECO:0000313" key="4">
    <source>
        <dbReference type="Proteomes" id="UP000339690"/>
    </source>
</evidence>
<dbReference type="GO" id="GO:0005829">
    <property type="term" value="C:cytosol"/>
    <property type="evidence" value="ECO:0007669"/>
    <property type="project" value="TreeGrafter"/>
</dbReference>
<dbReference type="KEGG" id="grc:GI584_19505"/>
<gene>
    <name evidence="3" type="ORF">GI584_19505</name>
</gene>
<dbReference type="AlphaFoldDB" id="A0A5Q2TMB6"/>
<dbReference type="InterPro" id="IPR050807">
    <property type="entry name" value="TransReg_Diox_bact_type"/>
</dbReference>
<dbReference type="InterPro" id="IPR001387">
    <property type="entry name" value="Cro/C1-type_HTH"/>
</dbReference>
<reference evidence="3 4" key="1">
    <citation type="submission" date="2019-11" db="EMBL/GenBank/DDBJ databases">
        <title>Gracilibacillus salitolerans sp. nov., a moderate halophile isolated from a saline soil in northwest China.</title>
        <authorList>
            <person name="Gan L."/>
        </authorList>
    </citation>
    <scope>NUCLEOTIDE SEQUENCE [LARGE SCALE GENOMIC DNA]</scope>
    <source>
        <strain evidence="3 4">SCU50</strain>
    </source>
</reference>
<evidence type="ECO:0000259" key="2">
    <source>
        <dbReference type="PROSITE" id="PS50943"/>
    </source>
</evidence>
<dbReference type="InterPro" id="IPR010982">
    <property type="entry name" value="Lambda_DNA-bd_dom_sf"/>
</dbReference>
<feature type="domain" description="HTH cro/C1-type" evidence="2">
    <location>
        <begin position="10"/>
        <end position="64"/>
    </location>
</feature>
<dbReference type="GO" id="GO:0003700">
    <property type="term" value="F:DNA-binding transcription factor activity"/>
    <property type="evidence" value="ECO:0007669"/>
    <property type="project" value="TreeGrafter"/>
</dbReference>
<dbReference type="PANTHER" id="PTHR46797">
    <property type="entry name" value="HTH-TYPE TRANSCRIPTIONAL REGULATOR"/>
    <property type="match status" value="1"/>
</dbReference>
<name>A0A5Q2TMB6_9BACI</name>
<protein>
    <submittedName>
        <fullName evidence="3">Helix-turn-helix domain-containing protein</fullName>
    </submittedName>
</protein>
<evidence type="ECO:0000256" key="1">
    <source>
        <dbReference type="ARBA" id="ARBA00023125"/>
    </source>
</evidence>
<organism evidence="3 4">
    <name type="scientific">Gracilibacillus salitolerans</name>
    <dbReference type="NCBI Taxonomy" id="2663022"/>
    <lineage>
        <taxon>Bacteria</taxon>
        <taxon>Bacillati</taxon>
        <taxon>Bacillota</taxon>
        <taxon>Bacilli</taxon>
        <taxon>Bacillales</taxon>
        <taxon>Bacillaceae</taxon>
        <taxon>Gracilibacillus</taxon>
    </lineage>
</organism>